<dbReference type="SUPFAM" id="SSF88723">
    <property type="entry name" value="PIN domain-like"/>
    <property type="match status" value="1"/>
</dbReference>
<comment type="caution">
    <text evidence="2">The sequence shown here is derived from an EMBL/GenBank/DDBJ whole genome shotgun (WGS) entry which is preliminary data.</text>
</comment>
<dbReference type="OrthoDB" id="8904638at2"/>
<dbReference type="AlphaFoldDB" id="A0A246J4F2"/>
<feature type="domain" description="PIN" evidence="1">
    <location>
        <begin position="5"/>
        <end position="121"/>
    </location>
</feature>
<proteinExistence type="predicted"/>
<keyword evidence="3" id="KW-1185">Reference proteome</keyword>
<dbReference type="SMART" id="SM00670">
    <property type="entry name" value="PINc"/>
    <property type="match status" value="1"/>
</dbReference>
<gene>
    <name evidence="2" type="ORF">CDN99_17920</name>
</gene>
<protein>
    <submittedName>
        <fullName evidence="2">Putative toxin-antitoxin system toxin component, PIN family</fullName>
    </submittedName>
</protein>
<dbReference type="EMBL" id="NIOF01000009">
    <property type="protein sequence ID" value="OWQ87481.1"/>
    <property type="molecule type" value="Genomic_DNA"/>
</dbReference>
<dbReference type="RefSeq" id="WP_088386264.1">
    <property type="nucleotide sequence ID" value="NZ_NIOF01000009.1"/>
</dbReference>
<evidence type="ECO:0000313" key="3">
    <source>
        <dbReference type="Proteomes" id="UP000197468"/>
    </source>
</evidence>
<dbReference type="NCBIfam" id="TIGR00305">
    <property type="entry name" value="putative toxin-antitoxin system toxin component, PIN family"/>
    <property type="match status" value="1"/>
</dbReference>
<organism evidence="2 3">
    <name type="scientific">Roseateles aquatilis</name>
    <dbReference type="NCBI Taxonomy" id="431061"/>
    <lineage>
        <taxon>Bacteria</taxon>
        <taxon>Pseudomonadati</taxon>
        <taxon>Pseudomonadota</taxon>
        <taxon>Betaproteobacteria</taxon>
        <taxon>Burkholderiales</taxon>
        <taxon>Sphaerotilaceae</taxon>
        <taxon>Roseateles</taxon>
    </lineage>
</organism>
<dbReference type="Pfam" id="PF13470">
    <property type="entry name" value="PIN_3"/>
    <property type="match status" value="1"/>
</dbReference>
<evidence type="ECO:0000313" key="2">
    <source>
        <dbReference type="EMBL" id="OWQ87481.1"/>
    </source>
</evidence>
<dbReference type="PANTHER" id="PTHR34610:SF4">
    <property type="entry name" value="SLL8027 PROTEIN"/>
    <property type="match status" value="1"/>
</dbReference>
<accession>A0A246J4F2</accession>
<reference evidence="2 3" key="1">
    <citation type="journal article" date="2008" name="Int. J. Syst. Evol. Microbiol.">
        <title>Description of Roseateles aquatilis sp. nov. and Roseateles terrae sp. nov., in the class Betaproteobacteria, and emended description of the genus Roseateles.</title>
        <authorList>
            <person name="Gomila M."/>
            <person name="Bowien B."/>
            <person name="Falsen E."/>
            <person name="Moore E.R."/>
            <person name="Lalucat J."/>
        </authorList>
    </citation>
    <scope>NUCLEOTIDE SEQUENCE [LARGE SCALE GENOMIC DNA]</scope>
    <source>
        <strain evidence="2 3">CCUG 48205</strain>
    </source>
</reference>
<sequence>MTVRARWVVDTNVLVSAFLWGGTPSRVIEAVSEREVQLFTSRILIDELAATLSKKKLAKYVLATGLSAEEIVGHYRRIATMITARRLAHSACRDVDDDDVLACALAAHAELIVSGDDDLLSMKSFNDIPIVTVAQALLSLSGRL</sequence>
<dbReference type="InterPro" id="IPR002716">
    <property type="entry name" value="PIN_dom"/>
</dbReference>
<dbReference type="Gene3D" id="3.40.50.1010">
    <property type="entry name" value="5'-nuclease"/>
    <property type="match status" value="1"/>
</dbReference>
<dbReference type="InterPro" id="IPR029060">
    <property type="entry name" value="PIN-like_dom_sf"/>
</dbReference>
<evidence type="ECO:0000259" key="1">
    <source>
        <dbReference type="SMART" id="SM00670"/>
    </source>
</evidence>
<dbReference type="InterPro" id="IPR002850">
    <property type="entry name" value="PIN_toxin-like"/>
</dbReference>
<dbReference type="PANTHER" id="PTHR34610">
    <property type="entry name" value="SSL7007 PROTEIN"/>
    <property type="match status" value="1"/>
</dbReference>
<name>A0A246J4F2_9BURK</name>
<dbReference type="Proteomes" id="UP000197468">
    <property type="component" value="Unassembled WGS sequence"/>
</dbReference>